<dbReference type="InterPro" id="IPR029063">
    <property type="entry name" value="SAM-dependent_MTases_sf"/>
</dbReference>
<dbReference type="InterPro" id="IPR012327">
    <property type="entry name" value="MeTrfase_D12"/>
</dbReference>
<dbReference type="RefSeq" id="WP_303763791.1">
    <property type="nucleotide sequence ID" value="NZ_JABZGR010000012.1"/>
</dbReference>
<keyword evidence="3" id="KW-0808">Transferase</keyword>
<keyword evidence="4" id="KW-0949">S-adenosyl-L-methionine</keyword>
<comment type="catalytic activity">
    <reaction evidence="5">
        <text>a 2'-deoxyadenosine in DNA + S-adenosyl-L-methionine = an N(6)-methyl-2'-deoxyadenosine in DNA + S-adenosyl-L-homocysteine + H(+)</text>
        <dbReference type="Rhea" id="RHEA:15197"/>
        <dbReference type="Rhea" id="RHEA-COMP:12418"/>
        <dbReference type="Rhea" id="RHEA-COMP:12419"/>
        <dbReference type="ChEBI" id="CHEBI:15378"/>
        <dbReference type="ChEBI" id="CHEBI:57856"/>
        <dbReference type="ChEBI" id="CHEBI:59789"/>
        <dbReference type="ChEBI" id="CHEBI:90615"/>
        <dbReference type="ChEBI" id="CHEBI:90616"/>
        <dbReference type="EC" id="2.1.1.72"/>
    </reaction>
</comment>
<evidence type="ECO:0000256" key="1">
    <source>
        <dbReference type="ARBA" id="ARBA00011900"/>
    </source>
</evidence>
<evidence type="ECO:0000256" key="4">
    <source>
        <dbReference type="ARBA" id="ARBA00022691"/>
    </source>
</evidence>
<dbReference type="InterPro" id="IPR002052">
    <property type="entry name" value="DNA_methylase_N6_adenine_CS"/>
</dbReference>
<dbReference type="PRINTS" id="PR00505">
    <property type="entry name" value="D12N6MTFRASE"/>
</dbReference>
<proteinExistence type="predicted"/>
<dbReference type="GO" id="GO:0009307">
    <property type="term" value="P:DNA restriction-modification system"/>
    <property type="evidence" value="ECO:0007669"/>
    <property type="project" value="InterPro"/>
</dbReference>
<evidence type="ECO:0000256" key="2">
    <source>
        <dbReference type="ARBA" id="ARBA00022603"/>
    </source>
</evidence>
<dbReference type="GO" id="GO:0032259">
    <property type="term" value="P:methylation"/>
    <property type="evidence" value="ECO:0007669"/>
    <property type="project" value="UniProtKB-KW"/>
</dbReference>
<dbReference type="Proteomes" id="UP000704068">
    <property type="component" value="Unassembled WGS sequence"/>
</dbReference>
<evidence type="ECO:0000256" key="3">
    <source>
        <dbReference type="ARBA" id="ARBA00022679"/>
    </source>
</evidence>
<dbReference type="PROSITE" id="PS00092">
    <property type="entry name" value="N6_MTASE"/>
    <property type="match status" value="1"/>
</dbReference>
<dbReference type="AlphaFoldDB" id="A0A929RZ89"/>
<dbReference type="Pfam" id="PF02086">
    <property type="entry name" value="MethyltransfD12"/>
    <property type="match status" value="1"/>
</dbReference>
<gene>
    <name evidence="6" type="ORF">HXK21_05095</name>
</gene>
<keyword evidence="2 6" id="KW-0489">Methyltransferase</keyword>
<accession>A0A929RZ89</accession>
<dbReference type="GO" id="GO:0009007">
    <property type="term" value="F:site-specific DNA-methyltransferase (adenine-specific) activity"/>
    <property type="evidence" value="ECO:0007669"/>
    <property type="project" value="UniProtKB-EC"/>
</dbReference>
<sequence>MNYIGSKRTLLPFIDQCITSIAGDAARSGTFCDLFAGTGIVGRFYKSQGCSVMANDWQFYGFVLNQHYIGNCSLPAFSGLMPHIPTLTTTALPERGAVVCRFLENLPPAEGFVSRHFCPGGTTNDAAQRIYFSDANGRRCDAIRRQIDAWLRAGMITKGEFYFLLTTLLENMDSVANTASIYGAFLKKLKPSALRPLTMTPVECILSERPQRVFQNDANQLIGRLQTDILYLDPPYNNRQYAANYHVLETIARNDSPALYGKTGMRDYADRRSAYCSRRHVRKAFADLIERANARYVFLSYNNEGLLSFDDIQQVMERRGRYGRFEQPYGRFQADRPSAERQIKATQTTEYIHYLIVE</sequence>
<name>A0A929RZ89_9BACT</name>
<dbReference type="EMBL" id="JABZGR010000012">
    <property type="protein sequence ID" value="MBF0970399.1"/>
    <property type="molecule type" value="Genomic_DNA"/>
</dbReference>
<evidence type="ECO:0000313" key="7">
    <source>
        <dbReference type="Proteomes" id="UP000704068"/>
    </source>
</evidence>
<reference evidence="6" key="1">
    <citation type="submission" date="2020-04" db="EMBL/GenBank/DDBJ databases">
        <title>Deep metagenomics examines the oral microbiome during advanced dental caries in children, revealing novel taxa and co-occurrences with host molecules.</title>
        <authorList>
            <person name="Baker J.L."/>
            <person name="Morton J.T."/>
            <person name="Dinis M."/>
            <person name="Alvarez R."/>
            <person name="Tran N.C."/>
            <person name="Knight R."/>
            <person name="Edlund A."/>
        </authorList>
    </citation>
    <scope>NUCLEOTIDE SEQUENCE</scope>
    <source>
        <strain evidence="6">JCVI_34_bin.1</strain>
    </source>
</reference>
<protein>
    <recommendedName>
        <fullName evidence="1">site-specific DNA-methyltransferase (adenine-specific)</fullName>
        <ecNumber evidence="1">2.1.1.72</ecNumber>
    </recommendedName>
</protein>
<organism evidence="6 7">
    <name type="scientific">Alloprevotella tannerae</name>
    <dbReference type="NCBI Taxonomy" id="76122"/>
    <lineage>
        <taxon>Bacteria</taxon>
        <taxon>Pseudomonadati</taxon>
        <taxon>Bacteroidota</taxon>
        <taxon>Bacteroidia</taxon>
        <taxon>Bacteroidales</taxon>
        <taxon>Prevotellaceae</taxon>
        <taxon>Alloprevotella</taxon>
    </lineage>
</organism>
<comment type="caution">
    <text evidence="6">The sequence shown here is derived from an EMBL/GenBank/DDBJ whole genome shotgun (WGS) entry which is preliminary data.</text>
</comment>
<dbReference type="GO" id="GO:0003676">
    <property type="term" value="F:nucleic acid binding"/>
    <property type="evidence" value="ECO:0007669"/>
    <property type="project" value="InterPro"/>
</dbReference>
<dbReference type="EC" id="2.1.1.72" evidence="1"/>
<evidence type="ECO:0000256" key="5">
    <source>
        <dbReference type="ARBA" id="ARBA00047942"/>
    </source>
</evidence>
<dbReference type="SUPFAM" id="SSF53335">
    <property type="entry name" value="S-adenosyl-L-methionine-dependent methyltransferases"/>
    <property type="match status" value="1"/>
</dbReference>
<evidence type="ECO:0000313" key="6">
    <source>
        <dbReference type="EMBL" id="MBF0970399.1"/>
    </source>
</evidence>